<dbReference type="Proteomes" id="UP001501371">
    <property type="component" value="Unassembled WGS sequence"/>
</dbReference>
<accession>A0ABP4FJH2</accession>
<dbReference type="EMBL" id="BAAAKV010000048">
    <property type="protein sequence ID" value="GAA1185117.1"/>
    <property type="molecule type" value="Genomic_DNA"/>
</dbReference>
<evidence type="ECO:0008006" key="5">
    <source>
        <dbReference type="Google" id="ProtNLM"/>
    </source>
</evidence>
<feature type="compositionally biased region" description="Low complexity" evidence="1">
    <location>
        <begin position="52"/>
        <end position="63"/>
    </location>
</feature>
<dbReference type="RefSeq" id="WP_344280520.1">
    <property type="nucleotide sequence ID" value="NZ_BAAAKV010000048.1"/>
</dbReference>
<feature type="chain" id="PRO_5046690816" description="Secreted protein" evidence="2">
    <location>
        <begin position="26"/>
        <end position="186"/>
    </location>
</feature>
<feature type="region of interest" description="Disordered" evidence="1">
    <location>
        <begin position="25"/>
        <end position="89"/>
    </location>
</feature>
<evidence type="ECO:0000256" key="2">
    <source>
        <dbReference type="SAM" id="SignalP"/>
    </source>
</evidence>
<sequence>MMRRRLKFAAVLVAVVLALTGFSSAAHGKSKGKGSGSSSSSGGGDSGGGGCSSSKKSNGSYSGSHRDHDDDDDDHGSSGGSYTGEPTPAATSEVQAWIVSCVSKAKGKRKAVTYATVTVEAPTSAGLTDTYDVDVEFRDASGSLVDTGDTEVALAGGESKTVKVRMDSPRQVSRVRKCEASAEVEV</sequence>
<evidence type="ECO:0000313" key="4">
    <source>
        <dbReference type="Proteomes" id="UP001501371"/>
    </source>
</evidence>
<feature type="compositionally biased region" description="Gly residues" evidence="1">
    <location>
        <begin position="41"/>
        <end position="51"/>
    </location>
</feature>
<protein>
    <recommendedName>
        <fullName evidence="5">Secreted protein</fullName>
    </recommendedName>
</protein>
<comment type="caution">
    <text evidence="3">The sequence shown here is derived from an EMBL/GenBank/DDBJ whole genome shotgun (WGS) entry which is preliminary data.</text>
</comment>
<gene>
    <name evidence="3" type="ORF">GCM10009654_48430</name>
</gene>
<evidence type="ECO:0000256" key="1">
    <source>
        <dbReference type="SAM" id="MobiDB-lite"/>
    </source>
</evidence>
<feature type="signal peptide" evidence="2">
    <location>
        <begin position="1"/>
        <end position="25"/>
    </location>
</feature>
<keyword evidence="2" id="KW-0732">Signal</keyword>
<keyword evidence="4" id="KW-1185">Reference proteome</keyword>
<organism evidence="3 4">
    <name type="scientific">Streptomyces hebeiensis</name>
    <dbReference type="NCBI Taxonomy" id="229486"/>
    <lineage>
        <taxon>Bacteria</taxon>
        <taxon>Bacillati</taxon>
        <taxon>Actinomycetota</taxon>
        <taxon>Actinomycetes</taxon>
        <taxon>Kitasatosporales</taxon>
        <taxon>Streptomycetaceae</taxon>
        <taxon>Streptomyces</taxon>
    </lineage>
</organism>
<proteinExistence type="predicted"/>
<evidence type="ECO:0000313" key="3">
    <source>
        <dbReference type="EMBL" id="GAA1185117.1"/>
    </source>
</evidence>
<reference evidence="4" key="1">
    <citation type="journal article" date="2019" name="Int. J. Syst. Evol. Microbiol.">
        <title>The Global Catalogue of Microorganisms (GCM) 10K type strain sequencing project: providing services to taxonomists for standard genome sequencing and annotation.</title>
        <authorList>
            <consortium name="The Broad Institute Genomics Platform"/>
            <consortium name="The Broad Institute Genome Sequencing Center for Infectious Disease"/>
            <person name="Wu L."/>
            <person name="Ma J."/>
        </authorList>
    </citation>
    <scope>NUCLEOTIDE SEQUENCE [LARGE SCALE GENOMIC DNA]</scope>
    <source>
        <strain evidence="4">JCM 12696</strain>
    </source>
</reference>
<name>A0ABP4FJH2_9ACTN</name>